<proteinExistence type="predicted"/>
<dbReference type="OrthoDB" id="1932945at2759"/>
<dbReference type="Pfam" id="PF12937">
    <property type="entry name" value="F-box-like"/>
    <property type="match status" value="1"/>
</dbReference>
<dbReference type="PANTHER" id="PTHR31672">
    <property type="entry name" value="BNACNNG10540D PROTEIN"/>
    <property type="match status" value="1"/>
</dbReference>
<dbReference type="PANTHER" id="PTHR31672:SF13">
    <property type="entry name" value="F-BOX PROTEIN CPR30-LIKE"/>
    <property type="match status" value="1"/>
</dbReference>
<dbReference type="PROSITE" id="PS50181">
    <property type="entry name" value="FBOX"/>
    <property type="match status" value="1"/>
</dbReference>
<comment type="caution">
    <text evidence="2">The sequence shown here is derived from an EMBL/GenBank/DDBJ whole genome shotgun (WGS) entry which is preliminary data.</text>
</comment>
<gene>
    <name evidence="2" type="ORF">C3L33_17641</name>
</gene>
<dbReference type="NCBIfam" id="TIGR01640">
    <property type="entry name" value="F_box_assoc_1"/>
    <property type="match status" value="1"/>
</dbReference>
<dbReference type="InterPro" id="IPR001810">
    <property type="entry name" value="F-box_dom"/>
</dbReference>
<dbReference type="SMART" id="SM00256">
    <property type="entry name" value="FBOX"/>
    <property type="match status" value="1"/>
</dbReference>
<dbReference type="SUPFAM" id="SSF81383">
    <property type="entry name" value="F-box domain"/>
    <property type="match status" value="1"/>
</dbReference>
<evidence type="ECO:0000313" key="3">
    <source>
        <dbReference type="Proteomes" id="UP000428333"/>
    </source>
</evidence>
<protein>
    <recommendedName>
        <fullName evidence="1">F-box domain-containing protein</fullName>
    </recommendedName>
</protein>
<dbReference type="CDD" id="cd22157">
    <property type="entry name" value="F-box_AtFBW1-like"/>
    <property type="match status" value="1"/>
</dbReference>
<dbReference type="EMBL" id="QEFC01002812">
    <property type="protein sequence ID" value="KAE9450458.1"/>
    <property type="molecule type" value="Genomic_DNA"/>
</dbReference>
<evidence type="ECO:0000259" key="1">
    <source>
        <dbReference type="PROSITE" id="PS50181"/>
    </source>
</evidence>
<dbReference type="Pfam" id="PF07734">
    <property type="entry name" value="FBA_1"/>
    <property type="match status" value="1"/>
</dbReference>
<dbReference type="SUPFAM" id="SSF50965">
    <property type="entry name" value="Galactose oxidase, central domain"/>
    <property type="match status" value="1"/>
</dbReference>
<organism evidence="2 3">
    <name type="scientific">Rhododendron williamsianum</name>
    <dbReference type="NCBI Taxonomy" id="262921"/>
    <lineage>
        <taxon>Eukaryota</taxon>
        <taxon>Viridiplantae</taxon>
        <taxon>Streptophyta</taxon>
        <taxon>Embryophyta</taxon>
        <taxon>Tracheophyta</taxon>
        <taxon>Spermatophyta</taxon>
        <taxon>Magnoliopsida</taxon>
        <taxon>eudicotyledons</taxon>
        <taxon>Gunneridae</taxon>
        <taxon>Pentapetalae</taxon>
        <taxon>asterids</taxon>
        <taxon>Ericales</taxon>
        <taxon>Ericaceae</taxon>
        <taxon>Ericoideae</taxon>
        <taxon>Rhodoreae</taxon>
        <taxon>Rhododendron</taxon>
    </lineage>
</organism>
<reference evidence="2 3" key="1">
    <citation type="journal article" date="2019" name="Genome Biol. Evol.">
        <title>The Rhododendron genome and chromosomal organization provide insight into shared whole-genome duplications across the heath family (Ericaceae).</title>
        <authorList>
            <person name="Soza V.L."/>
            <person name="Lindsley D."/>
            <person name="Waalkes A."/>
            <person name="Ramage E."/>
            <person name="Patwardhan R.P."/>
            <person name="Burton J.N."/>
            <person name="Adey A."/>
            <person name="Kumar A."/>
            <person name="Qiu R."/>
            <person name="Shendure J."/>
            <person name="Hall B."/>
        </authorList>
    </citation>
    <scope>NUCLEOTIDE SEQUENCE [LARGE SCALE GENOMIC DNA]</scope>
    <source>
        <strain evidence="2">RSF 1966-606</strain>
    </source>
</reference>
<dbReference type="InterPro" id="IPR017451">
    <property type="entry name" value="F-box-assoc_interact_dom"/>
</dbReference>
<dbReference type="Gene3D" id="1.20.1280.50">
    <property type="match status" value="1"/>
</dbReference>
<feature type="non-terminal residue" evidence="2">
    <location>
        <position position="1"/>
    </location>
</feature>
<keyword evidence="3" id="KW-1185">Reference proteome</keyword>
<dbReference type="InterPro" id="IPR036047">
    <property type="entry name" value="F-box-like_dom_sf"/>
</dbReference>
<dbReference type="AlphaFoldDB" id="A0A6A4L796"/>
<dbReference type="InterPro" id="IPR050796">
    <property type="entry name" value="SCF_F-box_component"/>
</dbReference>
<name>A0A6A4L796_9ERIC</name>
<dbReference type="InterPro" id="IPR011043">
    <property type="entry name" value="Gal_Oxase/kelch_b-propeller"/>
</dbReference>
<feature type="domain" description="F-box" evidence="1">
    <location>
        <begin position="1"/>
        <end position="52"/>
    </location>
</feature>
<evidence type="ECO:0000313" key="2">
    <source>
        <dbReference type="EMBL" id="KAE9450458.1"/>
    </source>
</evidence>
<dbReference type="InterPro" id="IPR006527">
    <property type="entry name" value="F-box-assoc_dom_typ1"/>
</dbReference>
<accession>A0A6A4L796</accession>
<sequence>MSEFRSLPMETVADILRRLPVESLSHCMCVCKSWRSLIADPFFINNQLVINRQRFSTAIDNRCFLLRSRKVFGDNVCHSLRYCNTFTEQKQLKLPNVIKGWPYTIIGSCNGLLCLFMGYSRVLLLWNPSIKKFKILPKPRLQSRFAYELTHGFAFVPRANDYKVVRLIHDSVEGSTKVEIYTLSTNSWRTWIGDGIGCARTNCWHPVFVNGAVHWKAQKKMWQSDSLKFLIIAFHMDDEVFKEITPISYYLCGNLSVVGEKLAYIVYRYIIDGGPSWDLWVLEDYGGAEFWTKLHTIRLHNTTESYQYHLQSLKNGEILFGGLNRKELYSFDLERQEIKQIEVDGVPFEVINYTESLVLLNEGIHDSSDAMSDLEKAMEEEVKVKEKLGIMLKAKWILKYAMDLFKCKGIDVRV</sequence>
<dbReference type="Proteomes" id="UP000428333">
    <property type="component" value="Linkage Group LG10"/>
</dbReference>